<name>A0AB34ISH7_PRYPA</name>
<evidence type="ECO:0000259" key="1">
    <source>
        <dbReference type="Pfam" id="PF08588"/>
    </source>
</evidence>
<evidence type="ECO:0000313" key="3">
    <source>
        <dbReference type="Proteomes" id="UP001515480"/>
    </source>
</evidence>
<dbReference type="Proteomes" id="UP001515480">
    <property type="component" value="Unassembled WGS sequence"/>
</dbReference>
<organism evidence="2 3">
    <name type="scientific">Prymnesium parvum</name>
    <name type="common">Toxic golden alga</name>
    <dbReference type="NCBI Taxonomy" id="97485"/>
    <lineage>
        <taxon>Eukaryota</taxon>
        <taxon>Haptista</taxon>
        <taxon>Haptophyta</taxon>
        <taxon>Prymnesiophyceae</taxon>
        <taxon>Prymnesiales</taxon>
        <taxon>Prymnesiaceae</taxon>
        <taxon>Prymnesium</taxon>
    </lineage>
</organism>
<reference evidence="2 3" key="1">
    <citation type="journal article" date="2024" name="Science">
        <title>Giant polyketide synthase enzymes in the biosynthesis of giant marine polyether toxins.</title>
        <authorList>
            <person name="Fallon T.R."/>
            <person name="Shende V.V."/>
            <person name="Wierzbicki I.H."/>
            <person name="Pendleton A.L."/>
            <person name="Watervoot N.F."/>
            <person name="Auber R.P."/>
            <person name="Gonzalez D.J."/>
            <person name="Wisecaver J.H."/>
            <person name="Moore B.S."/>
        </authorList>
    </citation>
    <scope>NUCLEOTIDE SEQUENCE [LARGE SCALE GENOMIC DNA]</scope>
    <source>
        <strain evidence="2 3">12B1</strain>
    </source>
</reference>
<dbReference type="InterPro" id="IPR013897">
    <property type="entry name" value="Duc1"/>
</dbReference>
<gene>
    <name evidence="2" type="ORF">AB1Y20_010525</name>
</gene>
<dbReference type="AlphaFoldDB" id="A0AB34ISH7"/>
<keyword evidence="3" id="KW-1185">Reference proteome</keyword>
<evidence type="ECO:0000313" key="2">
    <source>
        <dbReference type="EMBL" id="KAL1504115.1"/>
    </source>
</evidence>
<dbReference type="Pfam" id="PF08588">
    <property type="entry name" value="Duc1"/>
    <property type="match status" value="1"/>
</dbReference>
<feature type="domain" description="Domain of unknown function at the cortex 1" evidence="1">
    <location>
        <begin position="86"/>
        <end position="310"/>
    </location>
</feature>
<accession>A0AB34ISH7</accession>
<sequence>METLPLLHAALLLAAAACFILHRLGKRLAHASDPRNWPAEPSVTIEDATFLRHVRESDWLPGVSIYDMLDAHGAAAGDKPVARHVPLNQVVALETEHFVGQLVWMARPTHSKTLEAAEYKYKWHFAKKARSWEIRIQGRFKSVPKGAMYAGIVLADFDYAYAPDMKARTMMKLIQPILEAALKQRMHLSWGSRGAEAEEEDAEKLCLVARMQGIDQMIVTPRGQTPPPIDSLIDKFGFRRNAMKKSAWEKEVTAVMSNLNTEDTYTFCLWGIARFTDLFDWTARGIIPGRSLSLGSFLGPWPARCTVFSIEDTEHGEPQRESRKRYILDLMVLSNAVENRQTAANVIDRYTYSDARLVRKETTCVACPATTCHVSAP</sequence>
<protein>
    <recommendedName>
        <fullName evidence="1">Domain of unknown function at the cortex 1 domain-containing protein</fullName>
    </recommendedName>
</protein>
<dbReference type="EMBL" id="JBGBPQ010000020">
    <property type="protein sequence ID" value="KAL1504115.1"/>
    <property type="molecule type" value="Genomic_DNA"/>
</dbReference>
<proteinExistence type="predicted"/>
<comment type="caution">
    <text evidence="2">The sequence shown here is derived from an EMBL/GenBank/DDBJ whole genome shotgun (WGS) entry which is preliminary data.</text>
</comment>